<comment type="cofactor">
    <cofactor evidence="1 8 9">
        <name>FAD</name>
        <dbReference type="ChEBI" id="CHEBI:57692"/>
    </cofactor>
</comment>
<evidence type="ECO:0000256" key="7">
    <source>
        <dbReference type="ARBA" id="ARBA00048933"/>
    </source>
</evidence>
<feature type="binding site" evidence="9">
    <location>
        <position position="59"/>
    </location>
    <ligand>
        <name>FAD</name>
        <dbReference type="ChEBI" id="CHEBI:57692"/>
    </ligand>
</feature>
<dbReference type="SUPFAM" id="SSF51971">
    <property type="entry name" value="Nucleotide-binding domain"/>
    <property type="match status" value="1"/>
</dbReference>
<dbReference type="GO" id="GO:0005739">
    <property type="term" value="C:mitochondrion"/>
    <property type="evidence" value="ECO:0007669"/>
    <property type="project" value="UniProtKB-SubCell"/>
</dbReference>
<evidence type="ECO:0000313" key="13">
    <source>
        <dbReference type="Proteomes" id="UP000223968"/>
    </source>
</evidence>
<feature type="binding site" evidence="10">
    <location>
        <position position="448"/>
    </location>
    <ligand>
        <name>NADP(+)</name>
        <dbReference type="ChEBI" id="CHEBI:58349"/>
    </ligand>
</feature>
<feature type="binding site" evidence="10">
    <location>
        <begin position="241"/>
        <end position="242"/>
    </location>
    <ligand>
        <name>NADP(+)</name>
        <dbReference type="ChEBI" id="CHEBI:58349"/>
    </ligand>
</feature>
<accession>A0A2B7XVN7</accession>
<feature type="binding site" evidence="10">
    <location>
        <position position="253"/>
    </location>
    <ligand>
        <name>NADP(+)</name>
        <dbReference type="ChEBI" id="CHEBI:58349"/>
    </ligand>
</feature>
<dbReference type="EC" id="1.18.1.6" evidence="8"/>
<keyword evidence="4 8" id="KW-0274">FAD</keyword>
<feature type="binding site" evidence="9">
    <location>
        <position position="80"/>
    </location>
    <ligand>
        <name>FAD</name>
        <dbReference type="ChEBI" id="CHEBI:57692"/>
    </ligand>
</feature>
<dbReference type="OrthoDB" id="333024at2759"/>
<feature type="binding site" evidence="9">
    <location>
        <position position="441"/>
    </location>
    <ligand>
        <name>FAD</name>
        <dbReference type="ChEBI" id="CHEBI:57692"/>
    </ligand>
</feature>
<dbReference type="InterPro" id="IPR021163">
    <property type="entry name" value="Ferredox_Rdtase_adrenod"/>
</dbReference>
<comment type="catalytic activity">
    <reaction evidence="7 8">
        <text>2 reduced [adrenodoxin] + NADP(+) + H(+) = 2 oxidized [adrenodoxin] + NADPH</text>
        <dbReference type="Rhea" id="RHEA:42312"/>
        <dbReference type="Rhea" id="RHEA-COMP:9998"/>
        <dbReference type="Rhea" id="RHEA-COMP:9999"/>
        <dbReference type="ChEBI" id="CHEBI:15378"/>
        <dbReference type="ChEBI" id="CHEBI:33737"/>
        <dbReference type="ChEBI" id="CHEBI:33738"/>
        <dbReference type="ChEBI" id="CHEBI:57783"/>
        <dbReference type="ChEBI" id="CHEBI:58349"/>
        <dbReference type="EC" id="1.18.1.6"/>
    </reaction>
</comment>
<dbReference type="Pfam" id="PF13450">
    <property type="entry name" value="NAD_binding_8"/>
    <property type="match status" value="1"/>
</dbReference>
<feature type="region of interest" description="Disordered" evidence="11">
    <location>
        <begin position="405"/>
        <end position="431"/>
    </location>
</feature>
<evidence type="ECO:0000256" key="6">
    <source>
        <dbReference type="ARBA" id="ARBA00023002"/>
    </source>
</evidence>
<keyword evidence="8" id="KW-0496">Mitochondrion</keyword>
<evidence type="ECO:0000256" key="4">
    <source>
        <dbReference type="ARBA" id="ARBA00022827"/>
    </source>
</evidence>
<reference evidence="12 13" key="1">
    <citation type="submission" date="2017-10" db="EMBL/GenBank/DDBJ databases">
        <title>Comparative genomics in systemic dimorphic fungi from Ajellomycetaceae.</title>
        <authorList>
            <person name="Munoz J.F."/>
            <person name="Mcewen J.G."/>
            <person name="Clay O.K."/>
            <person name="Cuomo C.A."/>
        </authorList>
    </citation>
    <scope>NUCLEOTIDE SEQUENCE [LARGE SCALE GENOMIC DNA]</scope>
    <source>
        <strain evidence="12 13">UAMH5409</strain>
    </source>
</reference>
<sequence>MSLSRTPNICAQCLRHANKYITTPRTRISSPWLSQRKRYSSNAVQNRPLRVAIVGSGPAGFYAAYRLMSKVEDACVDMYEQLPVPFGLVRFGVAPDHPEVKNCQEKFTEVAASPRFNFIGNIDLGVDLPLQTLKPHYDAMLFAYGASKDKELRIPGERSLRGVYSARAFVGWYNGLPEYRDLAPDLTSGEDAIVIGQGNVAMDVARALLTDVDVLRRTDMAEYALEELARSRIKRVRVIGRRGPMQAAFTIKEVREILQLPSVSFNPIPEYLFPPESTIKTLPRVQKRITQLLAKGSSTKPQDASKSWSLDFLLSPHSFHSSPSNPDILSHMKFTRNQLDPADPFSPTAKVTPLLQDDGHVAHVDIPASTCFRSIGYQSLPLPGFEDLDIQFDYSRGIIPNDGQGRIITIPSSTPDNGKSEQSAMDESEPTQIPGLYCAGWVKRGPTGVIASTMTDAFATADAIAADWASHVAGSHGHAFLNTFEGGGTGLGLEGVIPEARHRGLRPTSWEDWERIDRAEMERGKAKGKVREKFGRVEEMLEVLS</sequence>
<evidence type="ECO:0000256" key="9">
    <source>
        <dbReference type="PIRSR" id="PIRSR000362-1"/>
    </source>
</evidence>
<dbReference type="EMBL" id="PDNB01000053">
    <property type="protein sequence ID" value="PGH12821.1"/>
    <property type="molecule type" value="Genomic_DNA"/>
</dbReference>
<keyword evidence="13" id="KW-1185">Reference proteome</keyword>
<feature type="compositionally biased region" description="Polar residues" evidence="11">
    <location>
        <begin position="410"/>
        <end position="423"/>
    </location>
</feature>
<evidence type="ECO:0000256" key="3">
    <source>
        <dbReference type="ARBA" id="ARBA00022630"/>
    </source>
</evidence>
<organism evidence="12 13">
    <name type="scientific">Helicocarpus griseus UAMH5409</name>
    <dbReference type="NCBI Taxonomy" id="1447875"/>
    <lineage>
        <taxon>Eukaryota</taxon>
        <taxon>Fungi</taxon>
        <taxon>Dikarya</taxon>
        <taxon>Ascomycota</taxon>
        <taxon>Pezizomycotina</taxon>
        <taxon>Eurotiomycetes</taxon>
        <taxon>Eurotiomycetidae</taxon>
        <taxon>Onygenales</taxon>
        <taxon>Ajellomycetaceae</taxon>
        <taxon>Helicocarpus</taxon>
    </lineage>
</organism>
<keyword evidence="3 8" id="KW-0285">Flavoprotein</keyword>
<keyword evidence="6 8" id="KW-0560">Oxidoreductase</keyword>
<dbReference type="Gene3D" id="3.40.50.720">
    <property type="entry name" value="NAD(P)-binding Rossmann-like Domain"/>
    <property type="match status" value="1"/>
</dbReference>
<evidence type="ECO:0000256" key="8">
    <source>
        <dbReference type="PIRNR" id="PIRNR000362"/>
    </source>
</evidence>
<comment type="subcellular location">
    <subcellularLocation>
        <location evidence="8">Mitochondrion</location>
    </subcellularLocation>
</comment>
<dbReference type="STRING" id="1447875.A0A2B7XVN7"/>
<dbReference type="InterPro" id="IPR036188">
    <property type="entry name" value="FAD/NAD-bd_sf"/>
</dbReference>
<gene>
    <name evidence="12" type="ORF">AJ79_04045</name>
</gene>
<evidence type="ECO:0000256" key="5">
    <source>
        <dbReference type="ARBA" id="ARBA00022857"/>
    </source>
</evidence>
<evidence type="ECO:0000256" key="1">
    <source>
        <dbReference type="ARBA" id="ARBA00001974"/>
    </source>
</evidence>
<feature type="binding site" evidence="9">
    <location>
        <position position="88"/>
    </location>
    <ligand>
        <name>FAD</name>
        <dbReference type="ChEBI" id="CHEBI:57692"/>
    </ligand>
</feature>
<protein>
    <recommendedName>
        <fullName evidence="8">NADPH:adrenodoxin oxidoreductase, mitochondrial</fullName>
        <ecNumber evidence="8">1.18.1.6</ecNumber>
    </recommendedName>
</protein>
<evidence type="ECO:0000313" key="12">
    <source>
        <dbReference type="EMBL" id="PGH12821.1"/>
    </source>
</evidence>
<dbReference type="GO" id="GO:0016491">
    <property type="term" value="F:oxidoreductase activity"/>
    <property type="evidence" value="ECO:0007669"/>
    <property type="project" value="UniProtKB-KW"/>
</dbReference>
<feature type="binding site" evidence="10">
    <location>
        <begin position="197"/>
        <end position="200"/>
    </location>
    <ligand>
        <name>NADP(+)</name>
        <dbReference type="ChEBI" id="CHEBI:58349"/>
    </ligand>
</feature>
<dbReference type="PANTHER" id="PTHR48467">
    <property type="entry name" value="GLUTAMATE SYNTHASE 1 [NADH], CHLOROPLASTIC-LIKE"/>
    <property type="match status" value="1"/>
</dbReference>
<dbReference type="InterPro" id="IPR055275">
    <property type="entry name" value="Ferredox_Rdtase"/>
</dbReference>
<dbReference type="PIRSF" id="PIRSF000362">
    <property type="entry name" value="FNR"/>
    <property type="match status" value="1"/>
</dbReference>
<comment type="caution">
    <text evidence="12">The sequence shown here is derived from an EMBL/GenBank/DDBJ whole genome shotgun (WGS) entry which is preliminary data.</text>
</comment>
<dbReference type="PANTHER" id="PTHR48467:SF1">
    <property type="entry name" value="GLUTAMATE SYNTHASE 1 [NADH], CHLOROPLASTIC-LIKE"/>
    <property type="match status" value="1"/>
</dbReference>
<feature type="binding site" evidence="9">
    <location>
        <position position="124"/>
    </location>
    <ligand>
        <name>FAD</name>
        <dbReference type="ChEBI" id="CHEBI:57692"/>
    </ligand>
</feature>
<feature type="binding site" evidence="9">
    <location>
        <begin position="448"/>
        <end position="450"/>
    </location>
    <ligand>
        <name>FAD</name>
        <dbReference type="ChEBI" id="CHEBI:57692"/>
    </ligand>
</feature>
<keyword evidence="5 8" id="KW-0521">NADP</keyword>
<dbReference type="PRINTS" id="PR00419">
    <property type="entry name" value="ADXRDTASE"/>
</dbReference>
<dbReference type="Gene3D" id="3.50.50.60">
    <property type="entry name" value="FAD/NAD(P)-binding domain"/>
    <property type="match status" value="1"/>
</dbReference>
<evidence type="ECO:0000256" key="10">
    <source>
        <dbReference type="PIRSR" id="PIRSR000362-2"/>
    </source>
</evidence>
<name>A0A2B7XVN7_9EURO</name>
<dbReference type="AlphaFoldDB" id="A0A2B7XVN7"/>
<evidence type="ECO:0000256" key="2">
    <source>
        <dbReference type="ARBA" id="ARBA00008312"/>
    </source>
</evidence>
<proteinExistence type="inferred from homology"/>
<evidence type="ECO:0000256" key="11">
    <source>
        <dbReference type="SAM" id="MobiDB-lite"/>
    </source>
</evidence>
<dbReference type="Proteomes" id="UP000223968">
    <property type="component" value="Unassembled WGS sequence"/>
</dbReference>
<comment type="similarity">
    <text evidence="2 8">Belongs to the ferredoxin--NADP reductase type 1 family.</text>
</comment>
<dbReference type="SUPFAM" id="SSF51905">
    <property type="entry name" value="FAD/NAD(P)-binding domain"/>
    <property type="match status" value="1"/>
</dbReference>